<reference evidence="1" key="1">
    <citation type="submission" date="2021-01" db="EMBL/GenBank/DDBJ databases">
        <authorList>
            <person name="Kaushik A."/>
        </authorList>
    </citation>
    <scope>NUCLEOTIDE SEQUENCE</scope>
    <source>
        <strain evidence="1">AG2-2IIIB</strain>
    </source>
</reference>
<evidence type="ECO:0000313" key="1">
    <source>
        <dbReference type="EMBL" id="CAE6481510.1"/>
    </source>
</evidence>
<name>A0A8H3CF61_9AGAM</name>
<organism evidence="1 2">
    <name type="scientific">Rhizoctonia solani</name>
    <dbReference type="NCBI Taxonomy" id="456999"/>
    <lineage>
        <taxon>Eukaryota</taxon>
        <taxon>Fungi</taxon>
        <taxon>Dikarya</taxon>
        <taxon>Basidiomycota</taxon>
        <taxon>Agaricomycotina</taxon>
        <taxon>Agaricomycetes</taxon>
        <taxon>Cantharellales</taxon>
        <taxon>Ceratobasidiaceae</taxon>
        <taxon>Rhizoctonia</taxon>
    </lineage>
</organism>
<dbReference type="Gene3D" id="3.80.10.10">
    <property type="entry name" value="Ribonuclease Inhibitor"/>
    <property type="match status" value="1"/>
</dbReference>
<gene>
    <name evidence="1" type="ORF">RDB_LOCUS118904</name>
</gene>
<evidence type="ECO:0000313" key="2">
    <source>
        <dbReference type="Proteomes" id="UP000663843"/>
    </source>
</evidence>
<dbReference type="InterPro" id="IPR032675">
    <property type="entry name" value="LRR_dom_sf"/>
</dbReference>
<protein>
    <recommendedName>
        <fullName evidence="3">F-box domain-containing protein</fullName>
    </recommendedName>
</protein>
<dbReference type="SUPFAM" id="SSF52047">
    <property type="entry name" value="RNI-like"/>
    <property type="match status" value="1"/>
</dbReference>
<dbReference type="EMBL" id="CAJMWT010003948">
    <property type="protein sequence ID" value="CAE6481510.1"/>
    <property type="molecule type" value="Genomic_DNA"/>
</dbReference>
<dbReference type="AlphaFoldDB" id="A0A8H3CF61"/>
<accession>A0A8H3CF61</accession>
<sequence>MTSNAQNTLLPPEIVQKIASYCEYREQRDLAYTCRWFFSSIIPVIWKEVHGAEVIMKLIPGVKVGRSYKANEGDYEIFDNIEFNESLLVGDWARYWYYAPFVRYIEPFSSLEATVCVWGWHFLFTKLQGRVVLPNLHTLNTKGLYSCSHFDRLAWFVVLLPPSLHELNLEDILSDIDYDHPRCLSLLLGAISKSSSTASSRISVARDEWCPSEQTLASFFPRDYTQGSFWFGNVSAPINLRDLKVTLFSSSTLWDELCVIGSLPVLESLGVIFDHREISSNDARHSFNDKPLPPSAFPSLHDLRLKGASSVGLFRWIWGLKSMVSGLLSADINVPNFGLNPRSLSTNFAQLIHNNSPNLTTLSINMNASNGMGTLEIACELLSVIPLQTLMFDDWFIGKVGDYPAAHSESNFRHLRRLNISSAFDSSDWATLPKIAKAFPNLEYLCMRSSTRSESYEYLDISRINYIALQPIEIELSVHCIEREKTRDEEQWSKIRNDITNAHHLLCHASFLKTVWPNASIAIDSSHPYYIVRSSDTTIDGPDTIVQDDLPNPENAEIQITRNEGPDMYRDVLLLLSCIIAWVFGVFWF</sequence>
<proteinExistence type="predicted"/>
<evidence type="ECO:0008006" key="3">
    <source>
        <dbReference type="Google" id="ProtNLM"/>
    </source>
</evidence>
<dbReference type="Proteomes" id="UP000663843">
    <property type="component" value="Unassembled WGS sequence"/>
</dbReference>
<comment type="caution">
    <text evidence="1">The sequence shown here is derived from an EMBL/GenBank/DDBJ whole genome shotgun (WGS) entry which is preliminary data.</text>
</comment>